<dbReference type="PANTHER" id="PTHR21575:SF12">
    <property type="entry name" value="PROTEIN HID1"/>
    <property type="match status" value="1"/>
</dbReference>
<evidence type="ECO:0008006" key="3">
    <source>
        <dbReference type="Google" id="ProtNLM"/>
    </source>
</evidence>
<dbReference type="STRING" id="62324.A0A182RY23"/>
<organism evidence="2">
    <name type="scientific">Anopheles funestus</name>
    <name type="common">African malaria mosquito</name>
    <dbReference type="NCBI Taxonomy" id="62324"/>
    <lineage>
        <taxon>Eukaryota</taxon>
        <taxon>Metazoa</taxon>
        <taxon>Ecdysozoa</taxon>
        <taxon>Arthropoda</taxon>
        <taxon>Hexapoda</taxon>
        <taxon>Insecta</taxon>
        <taxon>Pterygota</taxon>
        <taxon>Neoptera</taxon>
        <taxon>Endopterygota</taxon>
        <taxon>Diptera</taxon>
        <taxon>Nematocera</taxon>
        <taxon>Culicoidea</taxon>
        <taxon>Culicidae</taxon>
        <taxon>Anophelinae</taxon>
        <taxon>Anopheles</taxon>
    </lineage>
</organism>
<protein>
    <recommendedName>
        <fullName evidence="3">Protein HID1</fullName>
    </recommendedName>
</protein>
<dbReference type="PANTHER" id="PTHR21575">
    <property type="entry name" value="PROTEIN HID1"/>
    <property type="match status" value="1"/>
</dbReference>
<evidence type="ECO:0000313" key="2">
    <source>
        <dbReference type="EnsemblMetazoa" id="AFUN011196-PA"/>
    </source>
</evidence>
<dbReference type="Pfam" id="PF12722">
    <property type="entry name" value="Hid1"/>
    <property type="match status" value="1"/>
</dbReference>
<sequence length="889" mass="98966">MGNTDTKLNFRKAIVQLTSKSQPIDASDDAFWEQFWCEHNTPVQDVFALVPANEIRKVRDVMPKNLATLCYKATERMVRAVDNSCRTQGEQQTVLNCVRLLTRILPYVFEDVQWKDFFWSSLPSGSEKEETGSVPLAQSLLNAICDLLFCPDFTVVGYRKSGPEKAEELNSIDSCEYIWEAGVGFAQSPPRNGSMDSRRTELLKLLLTCFSETMYRPPTASDEPNRWIVHFTSADNRHALPLFTSLLNTVCAYDPVGIGVPYNHLLFTDTLEPLVEVCLQILIVTLDHDITSNGPAQSSAYIHDDSTIADNLFINYLSRIHRDDDFQFILKGVTRLLNNPLVQSYLPNSTKRLHCHQELLVFFWKICDYNKKFLYFVLKSSDVLDILVPILYHLNDSRADQSRVGLMHIGVFILLLLSGERNFGVRLNKPYTATVPMDIPVFTGTHADLLITVFHKIIATGHQRLQPLFDCLLTILVNVSPYLKTLSMVASIKLLHLLEAFSTPWFLYSAPSNHHLVFFLLEIFNNIIQYQFDGNSNLVYTIIRKRQVFHALANLPTDAAGIARCLSNRKGGSGGGTGASGGRTGGSSQGSGSRSLAGHDDAADYQQRKAALTATGPAGGSIAGDESEEDRVVTRTGRLALHDADSRSEREEDARIGDEDARSDIVEESMEGSRPAQEAEPGTLKATLLDTPNLAQITERESAHPSDLASPSSPDVPTVAEKTVTASDEEEPEANGTNKGAGTDSSPSKTPSPLRRSVAQRGSLRVTPAPVHGAQVKQWQPAPEWVQSWRSKLPLQTIMRLLQVLVPQVEKICIDKGLTDESEILKFLQHGTLVGLLPVPHPILIRKYQANGGTTAWFRTYMWGVIYLRNVDPAVWYDTEVKLFEIQRV</sequence>
<dbReference type="VEuPathDB" id="VectorBase:AFUN011196"/>
<dbReference type="GO" id="GO:0005797">
    <property type="term" value="C:Golgi medial cisterna"/>
    <property type="evidence" value="ECO:0007669"/>
    <property type="project" value="TreeGrafter"/>
</dbReference>
<feature type="compositionally biased region" description="Gly residues" evidence="1">
    <location>
        <begin position="572"/>
        <end position="589"/>
    </location>
</feature>
<reference evidence="2" key="1">
    <citation type="submission" date="2020-05" db="UniProtKB">
        <authorList>
            <consortium name="EnsemblMetazoa"/>
        </authorList>
    </citation>
    <scope>IDENTIFICATION</scope>
    <source>
        <strain evidence="2">FUMOZ</strain>
    </source>
</reference>
<feature type="region of interest" description="Disordered" evidence="1">
    <location>
        <begin position="700"/>
        <end position="760"/>
    </location>
</feature>
<dbReference type="VEuPathDB" id="VectorBase:AFUN2_000374"/>
<dbReference type="GO" id="GO:0000138">
    <property type="term" value="C:Golgi trans cisterna"/>
    <property type="evidence" value="ECO:0007669"/>
    <property type="project" value="TreeGrafter"/>
</dbReference>
<feature type="region of interest" description="Disordered" evidence="1">
    <location>
        <begin position="572"/>
        <end position="601"/>
    </location>
</feature>
<feature type="region of interest" description="Disordered" evidence="1">
    <location>
        <begin position="614"/>
        <end position="685"/>
    </location>
</feature>
<accession>A0A182RY23</accession>
<dbReference type="GO" id="GO:0016020">
    <property type="term" value="C:membrane"/>
    <property type="evidence" value="ECO:0007669"/>
    <property type="project" value="TreeGrafter"/>
</dbReference>
<feature type="compositionally biased region" description="Basic and acidic residues" evidence="1">
    <location>
        <begin position="640"/>
        <end position="665"/>
    </location>
</feature>
<dbReference type="InterPro" id="IPR026705">
    <property type="entry name" value="Hid-1/Ecm30"/>
</dbReference>
<dbReference type="EnsemblMetazoa" id="AFUN011196-RA">
    <property type="protein sequence ID" value="AFUN011196-PA"/>
    <property type="gene ID" value="AFUN011196"/>
</dbReference>
<dbReference type="AlphaFoldDB" id="A0A182RY23"/>
<evidence type="ECO:0000256" key="1">
    <source>
        <dbReference type="SAM" id="MobiDB-lite"/>
    </source>
</evidence>
<name>A0A182RY23_ANOFN</name>
<feature type="compositionally biased region" description="Polar residues" evidence="1">
    <location>
        <begin position="735"/>
        <end position="751"/>
    </location>
</feature>
<proteinExistence type="predicted"/>